<dbReference type="Pfam" id="PF14559">
    <property type="entry name" value="TPR_19"/>
    <property type="match status" value="1"/>
</dbReference>
<name>A0A4Q1SDW9_9BACT</name>
<evidence type="ECO:0000313" key="2">
    <source>
        <dbReference type="EMBL" id="RXS95275.1"/>
    </source>
</evidence>
<dbReference type="InterPro" id="IPR011990">
    <property type="entry name" value="TPR-like_helical_dom_sf"/>
</dbReference>
<accession>A0A4Q1SDW9</accession>
<dbReference type="OrthoDB" id="120467at2"/>
<organism evidence="2 3">
    <name type="scientific">Silvibacterium dinghuense</name>
    <dbReference type="NCBI Taxonomy" id="1560006"/>
    <lineage>
        <taxon>Bacteria</taxon>
        <taxon>Pseudomonadati</taxon>
        <taxon>Acidobacteriota</taxon>
        <taxon>Terriglobia</taxon>
        <taxon>Terriglobales</taxon>
        <taxon>Acidobacteriaceae</taxon>
        <taxon>Silvibacterium</taxon>
    </lineage>
</organism>
<keyword evidence="3" id="KW-1185">Reference proteome</keyword>
<keyword evidence="1" id="KW-0175">Coiled coil</keyword>
<dbReference type="AlphaFoldDB" id="A0A4Q1SDW9"/>
<reference evidence="2 3" key="1">
    <citation type="journal article" date="2016" name="Int. J. Syst. Evol. Microbiol.">
        <title>Acidipila dinghuensis sp. nov., an acidobacterium isolated from forest soil.</title>
        <authorList>
            <person name="Jiang Y.W."/>
            <person name="Wang J."/>
            <person name="Chen M.H."/>
            <person name="Lv Y.Y."/>
            <person name="Qiu L.H."/>
        </authorList>
    </citation>
    <scope>NUCLEOTIDE SEQUENCE [LARGE SCALE GENOMIC DNA]</scope>
    <source>
        <strain evidence="2 3">DHOF10</strain>
    </source>
</reference>
<feature type="coiled-coil region" evidence="1">
    <location>
        <begin position="90"/>
        <end position="122"/>
    </location>
</feature>
<gene>
    <name evidence="2" type="ORF">ESZ00_11815</name>
</gene>
<proteinExistence type="predicted"/>
<dbReference type="RefSeq" id="WP_129208473.1">
    <property type="nucleotide sequence ID" value="NZ_BMGU01000003.1"/>
</dbReference>
<dbReference type="Proteomes" id="UP000290253">
    <property type="component" value="Unassembled WGS sequence"/>
</dbReference>
<protein>
    <submittedName>
        <fullName evidence="2">Tetratricopeptide repeat protein</fullName>
    </submittedName>
</protein>
<dbReference type="EMBL" id="SDMK01000002">
    <property type="protein sequence ID" value="RXS95275.1"/>
    <property type="molecule type" value="Genomic_DNA"/>
</dbReference>
<evidence type="ECO:0000256" key="1">
    <source>
        <dbReference type="SAM" id="Coils"/>
    </source>
</evidence>
<sequence length="132" mass="14083">MPPEHAAEAGNDALNHYDRALDALAEGHVPAAIASFRASLAANPAFSDARHGLIHALRDAGKLDEAIAETQALIVDHPDDPLGYTSLSILLQQQNRIEEAEAAALKAKLAGWKEQLRQESALPASFGQQNQS</sequence>
<comment type="caution">
    <text evidence="2">The sequence shown here is derived from an EMBL/GenBank/DDBJ whole genome shotgun (WGS) entry which is preliminary data.</text>
</comment>
<dbReference type="SUPFAM" id="SSF48452">
    <property type="entry name" value="TPR-like"/>
    <property type="match status" value="1"/>
</dbReference>
<dbReference type="Gene3D" id="1.25.40.10">
    <property type="entry name" value="Tetratricopeptide repeat domain"/>
    <property type="match status" value="1"/>
</dbReference>
<evidence type="ECO:0000313" key="3">
    <source>
        <dbReference type="Proteomes" id="UP000290253"/>
    </source>
</evidence>